<dbReference type="AlphaFoldDB" id="A0A9P9EAX9"/>
<feature type="compositionally biased region" description="Basic residues" evidence="1">
    <location>
        <begin position="97"/>
        <end position="112"/>
    </location>
</feature>
<dbReference type="GO" id="GO:0005525">
    <property type="term" value="F:GTP binding"/>
    <property type="evidence" value="ECO:0007669"/>
    <property type="project" value="InterPro"/>
</dbReference>
<dbReference type="PROSITE" id="PS51421">
    <property type="entry name" value="RAS"/>
    <property type="match status" value="1"/>
</dbReference>
<feature type="region of interest" description="Disordered" evidence="1">
    <location>
        <begin position="91"/>
        <end position="150"/>
    </location>
</feature>
<proteinExistence type="predicted"/>
<dbReference type="GO" id="GO:0003924">
    <property type="term" value="F:GTPase activity"/>
    <property type="evidence" value="ECO:0007669"/>
    <property type="project" value="InterPro"/>
</dbReference>
<comment type="caution">
    <text evidence="2">The sequence shown here is derived from an EMBL/GenBank/DDBJ whole genome shotgun (WGS) entry which is preliminary data.</text>
</comment>
<dbReference type="EMBL" id="JAGMUV010000014">
    <property type="protein sequence ID" value="KAH7134308.1"/>
    <property type="molecule type" value="Genomic_DNA"/>
</dbReference>
<dbReference type="InterPro" id="IPR027417">
    <property type="entry name" value="P-loop_NTPase"/>
</dbReference>
<evidence type="ECO:0000313" key="3">
    <source>
        <dbReference type="Proteomes" id="UP000738349"/>
    </source>
</evidence>
<dbReference type="InterPro" id="IPR001806">
    <property type="entry name" value="Small_GTPase"/>
</dbReference>
<protein>
    <submittedName>
        <fullName evidence="2">Uncharacterized protein</fullName>
    </submittedName>
</protein>
<evidence type="ECO:0000256" key="1">
    <source>
        <dbReference type="SAM" id="MobiDB-lite"/>
    </source>
</evidence>
<sequence>MRPILRPILRPEWAGQYPFIARQADGFILVYDVMIRKSFESLPRIHQTIFRSAGDNSEITGPWDRPPAKEATGIMTLIKRLWYFTFPPRETPSTAASRRRRRRKRTGKRTSRWKFWEQVPRRSSNPRRSEGAQKQPEVATPPQPPKPTMEEVRAKAEALEIQPGMFPFVVLGRESGMDLEPQWQVSQEEGEAFAREIGADFHLIRTNSVIRASDTNPQSFDVIDDLIRRIMLRRVFGFGKGSIGQ</sequence>
<accession>A0A9P9EAX9</accession>
<dbReference type="SUPFAM" id="SSF52540">
    <property type="entry name" value="P-loop containing nucleoside triphosphate hydrolases"/>
    <property type="match status" value="1"/>
</dbReference>
<dbReference type="Proteomes" id="UP000738349">
    <property type="component" value="Unassembled WGS sequence"/>
</dbReference>
<gene>
    <name evidence="2" type="ORF">EDB81DRAFT_858920</name>
</gene>
<dbReference type="Gene3D" id="3.40.50.300">
    <property type="entry name" value="P-loop containing nucleotide triphosphate hydrolases"/>
    <property type="match status" value="1"/>
</dbReference>
<name>A0A9P9EAX9_9HYPO</name>
<reference evidence="2" key="1">
    <citation type="journal article" date="2021" name="Nat. Commun.">
        <title>Genetic determinants of endophytism in the Arabidopsis root mycobiome.</title>
        <authorList>
            <person name="Mesny F."/>
            <person name="Miyauchi S."/>
            <person name="Thiergart T."/>
            <person name="Pickel B."/>
            <person name="Atanasova L."/>
            <person name="Karlsson M."/>
            <person name="Huettel B."/>
            <person name="Barry K.W."/>
            <person name="Haridas S."/>
            <person name="Chen C."/>
            <person name="Bauer D."/>
            <person name="Andreopoulos W."/>
            <person name="Pangilinan J."/>
            <person name="LaButti K."/>
            <person name="Riley R."/>
            <person name="Lipzen A."/>
            <person name="Clum A."/>
            <person name="Drula E."/>
            <person name="Henrissat B."/>
            <person name="Kohler A."/>
            <person name="Grigoriev I.V."/>
            <person name="Martin F.M."/>
            <person name="Hacquard S."/>
        </authorList>
    </citation>
    <scope>NUCLEOTIDE SEQUENCE</scope>
    <source>
        <strain evidence="2">MPI-CAGE-AT-0147</strain>
    </source>
</reference>
<evidence type="ECO:0000313" key="2">
    <source>
        <dbReference type="EMBL" id="KAH7134308.1"/>
    </source>
</evidence>
<organism evidence="2 3">
    <name type="scientific">Dactylonectria macrodidyma</name>
    <dbReference type="NCBI Taxonomy" id="307937"/>
    <lineage>
        <taxon>Eukaryota</taxon>
        <taxon>Fungi</taxon>
        <taxon>Dikarya</taxon>
        <taxon>Ascomycota</taxon>
        <taxon>Pezizomycotina</taxon>
        <taxon>Sordariomycetes</taxon>
        <taxon>Hypocreomycetidae</taxon>
        <taxon>Hypocreales</taxon>
        <taxon>Nectriaceae</taxon>
        <taxon>Dactylonectria</taxon>
    </lineage>
</organism>
<dbReference type="OrthoDB" id="10522588at2759"/>
<keyword evidence="3" id="KW-1185">Reference proteome</keyword>